<accession>A0A975FKN3</accession>
<evidence type="ECO:0000313" key="3">
    <source>
        <dbReference type="Proteomes" id="UP000671914"/>
    </source>
</evidence>
<dbReference type="InterPro" id="IPR011008">
    <property type="entry name" value="Dimeric_a/b-barrel"/>
</dbReference>
<dbReference type="GO" id="GO:0005829">
    <property type="term" value="C:cytosol"/>
    <property type="evidence" value="ECO:0007669"/>
    <property type="project" value="TreeGrafter"/>
</dbReference>
<reference evidence="2" key="1">
    <citation type="submission" date="2021-03" db="EMBL/GenBank/DDBJ databases">
        <title>Agromyces archimandritus sp. nov., isolated from the cockroach Archimandrita tessellata.</title>
        <authorList>
            <person name="Guzman J."/>
            <person name="Ortuzar M."/>
            <person name="Poehlein A."/>
            <person name="Daniel R."/>
            <person name="Trujillo M."/>
            <person name="Vilcinskas A."/>
        </authorList>
    </citation>
    <scope>NUCLEOTIDE SEQUENCE</scope>
    <source>
        <strain evidence="2">G127AT</strain>
    </source>
</reference>
<dbReference type="KEGG" id="aarc:G127AT_10940"/>
<keyword evidence="3" id="KW-1185">Reference proteome</keyword>
<dbReference type="EMBL" id="CP071696">
    <property type="protein sequence ID" value="QTX03834.1"/>
    <property type="molecule type" value="Genomic_DNA"/>
</dbReference>
<dbReference type="PANTHER" id="PTHR30154">
    <property type="entry name" value="LEUCINE-RESPONSIVE REGULATORY PROTEIN"/>
    <property type="match status" value="1"/>
</dbReference>
<proteinExistence type="predicted"/>
<dbReference type="GO" id="GO:0043565">
    <property type="term" value="F:sequence-specific DNA binding"/>
    <property type="evidence" value="ECO:0007669"/>
    <property type="project" value="TreeGrafter"/>
</dbReference>
<feature type="domain" description="Transcription regulator AsnC/Lrp ligand binding" evidence="1">
    <location>
        <begin position="249"/>
        <end position="298"/>
    </location>
</feature>
<evidence type="ECO:0000259" key="1">
    <source>
        <dbReference type="Pfam" id="PF01037"/>
    </source>
</evidence>
<dbReference type="InterPro" id="IPR036388">
    <property type="entry name" value="WH-like_DNA-bd_sf"/>
</dbReference>
<organism evidence="2 3">
    <name type="scientific">Agromyces archimandritae</name>
    <dbReference type="NCBI Taxonomy" id="2781962"/>
    <lineage>
        <taxon>Bacteria</taxon>
        <taxon>Bacillati</taxon>
        <taxon>Actinomycetota</taxon>
        <taxon>Actinomycetes</taxon>
        <taxon>Micrococcales</taxon>
        <taxon>Microbacteriaceae</taxon>
        <taxon>Agromyces</taxon>
    </lineage>
</organism>
<protein>
    <submittedName>
        <fullName evidence="2">Lrp/AsnC family transcriptional regulator</fullName>
    </submittedName>
</protein>
<dbReference type="Proteomes" id="UP000671914">
    <property type="component" value="Chromosome"/>
</dbReference>
<dbReference type="SUPFAM" id="SSF54909">
    <property type="entry name" value="Dimeric alpha+beta barrel"/>
    <property type="match status" value="2"/>
</dbReference>
<gene>
    <name evidence="2" type="ORF">G127AT_10940</name>
</gene>
<dbReference type="Pfam" id="PF01037">
    <property type="entry name" value="AsnC_trans_reg"/>
    <property type="match status" value="1"/>
</dbReference>
<dbReference type="Gene3D" id="1.10.10.10">
    <property type="entry name" value="Winged helix-like DNA-binding domain superfamily/Winged helix DNA-binding domain"/>
    <property type="match status" value="1"/>
</dbReference>
<sequence length="343" mass="37935">MADILDFELMNALQLAPRIPWAQLAPILNSDPSTLSRRWHRLVDDHVVWTTCVYAAVPAHGSQVPLEMRVRGAIVEIVCAPGRREAVIRAMSELSHISSVHCTSGARDLYLTIFAPGLLAIDRYVDGLGDVIDGILATRTHYIRTTFQDGASWRLNALAPRQRRALEASLPDPIARAVPTRAHLELIEALSRDVRRPVSAVSAEFGKSLAAVSRGIDTLLGAPWVRWRVDFAHNLVGWDASATIWLAVPQAELEKVAASLCLLPQVRWCASVAGPANLMASLWLRDLDELDDIEGKLTKVFPRLTITDRWLTPRIAKRLGNVLDDSGRWERFVPTNVGDYAVG</sequence>
<dbReference type="PANTHER" id="PTHR30154:SF34">
    <property type="entry name" value="TRANSCRIPTIONAL REGULATOR AZLB"/>
    <property type="match status" value="1"/>
</dbReference>
<evidence type="ECO:0000313" key="2">
    <source>
        <dbReference type="EMBL" id="QTX03834.1"/>
    </source>
</evidence>
<dbReference type="InterPro" id="IPR019887">
    <property type="entry name" value="Tscrpt_reg_AsnC/Lrp_C"/>
</dbReference>
<dbReference type="AlphaFoldDB" id="A0A975FKN3"/>
<dbReference type="RefSeq" id="WP_210896824.1">
    <property type="nucleotide sequence ID" value="NZ_CP071696.1"/>
</dbReference>
<name>A0A975FKN3_9MICO</name>
<dbReference type="Gene3D" id="3.30.70.920">
    <property type="match status" value="2"/>
</dbReference>
<dbReference type="GO" id="GO:0043200">
    <property type="term" value="P:response to amino acid"/>
    <property type="evidence" value="ECO:0007669"/>
    <property type="project" value="TreeGrafter"/>
</dbReference>